<evidence type="ECO:0000313" key="3">
    <source>
        <dbReference type="Proteomes" id="UP000789508"/>
    </source>
</evidence>
<sequence length="197" mass="22739">IYAYTLYQQKQAQVKLETVFQEKTAQIREEYQQNNSPLTGIGGYIDEYSIFSNSGALKMQQLNQLKATIEQKQIAEQISQQKAQELQKQAKILQRSSEIENNLKEIQANLGEKLALADKFLKKDEEKALNQSFLIKLERISVISSEESSLLSQLRLSLEQFIAISCQAYRFNEEEKEYLSDNYVNLTNEQQLTLLNS</sequence>
<accession>A0A9N9IYL2</accession>
<gene>
    <name evidence="2" type="ORF">ALEPTO_LOCUS13412</name>
</gene>
<protein>
    <submittedName>
        <fullName evidence="2">7561_t:CDS:1</fullName>
    </submittedName>
</protein>
<name>A0A9N9IYL2_9GLOM</name>
<organism evidence="2 3">
    <name type="scientific">Ambispora leptoticha</name>
    <dbReference type="NCBI Taxonomy" id="144679"/>
    <lineage>
        <taxon>Eukaryota</taxon>
        <taxon>Fungi</taxon>
        <taxon>Fungi incertae sedis</taxon>
        <taxon>Mucoromycota</taxon>
        <taxon>Glomeromycotina</taxon>
        <taxon>Glomeromycetes</taxon>
        <taxon>Archaeosporales</taxon>
        <taxon>Ambisporaceae</taxon>
        <taxon>Ambispora</taxon>
    </lineage>
</organism>
<feature type="non-terminal residue" evidence="2">
    <location>
        <position position="197"/>
    </location>
</feature>
<evidence type="ECO:0000313" key="2">
    <source>
        <dbReference type="EMBL" id="CAG8754212.1"/>
    </source>
</evidence>
<keyword evidence="1" id="KW-0175">Coiled coil</keyword>
<feature type="non-terminal residue" evidence="2">
    <location>
        <position position="1"/>
    </location>
</feature>
<comment type="caution">
    <text evidence="2">The sequence shown here is derived from an EMBL/GenBank/DDBJ whole genome shotgun (WGS) entry which is preliminary data.</text>
</comment>
<evidence type="ECO:0000256" key="1">
    <source>
        <dbReference type="SAM" id="Coils"/>
    </source>
</evidence>
<dbReference type="AlphaFoldDB" id="A0A9N9IYL2"/>
<feature type="coiled-coil region" evidence="1">
    <location>
        <begin position="69"/>
        <end position="109"/>
    </location>
</feature>
<dbReference type="Proteomes" id="UP000789508">
    <property type="component" value="Unassembled WGS sequence"/>
</dbReference>
<keyword evidence="3" id="KW-1185">Reference proteome</keyword>
<proteinExistence type="predicted"/>
<dbReference type="EMBL" id="CAJVPS010042551">
    <property type="protein sequence ID" value="CAG8754212.1"/>
    <property type="molecule type" value="Genomic_DNA"/>
</dbReference>
<reference evidence="2" key="1">
    <citation type="submission" date="2021-06" db="EMBL/GenBank/DDBJ databases">
        <authorList>
            <person name="Kallberg Y."/>
            <person name="Tangrot J."/>
            <person name="Rosling A."/>
        </authorList>
    </citation>
    <scope>NUCLEOTIDE SEQUENCE</scope>
    <source>
        <strain evidence="2">FL130A</strain>
    </source>
</reference>